<protein>
    <submittedName>
        <fullName evidence="1">Uncharacterized protein</fullName>
    </submittedName>
</protein>
<comment type="caution">
    <text evidence="1">The sequence shown here is derived from an EMBL/GenBank/DDBJ whole genome shotgun (WGS) entry which is preliminary data.</text>
</comment>
<dbReference type="EMBL" id="JACOQI010000002">
    <property type="protein sequence ID" value="MBC5769392.1"/>
    <property type="molecule type" value="Genomic_DNA"/>
</dbReference>
<keyword evidence="2" id="KW-1185">Reference proteome</keyword>
<proteinExistence type="predicted"/>
<reference evidence="1" key="1">
    <citation type="submission" date="2020-08" db="EMBL/GenBank/DDBJ databases">
        <title>Genome public.</title>
        <authorList>
            <person name="Liu C."/>
            <person name="Sun Q."/>
        </authorList>
    </citation>
    <scope>NUCLEOTIDE SEQUENCE</scope>
    <source>
        <strain evidence="1">BX15</strain>
    </source>
</reference>
<accession>A0A923MET7</accession>
<name>A0A923MET7_9FIRM</name>
<sequence length="203" mass="22175">MKKIAVNTVKAFLKENKKEDAYTQAFTVGDSSFEVSFHTALTIAEKSTFLNRVVSGCFDATGKFRPEYVSPMLRATILQMCTNIPAMTLKNETDEVGVPALDVDAMNELYLAMDLDHVQNAGYQDMLNEMVPLCGQAIDWKKSSILADHGTDTALRDLLEGLADKVKDIDTESLMQYAGILSEGTKGLGEGGILQGLLNSRKA</sequence>
<dbReference type="AlphaFoldDB" id="A0A923MET7"/>
<gene>
    <name evidence="1" type="ORF">H8Z83_03400</name>
</gene>
<dbReference type="Proteomes" id="UP000620327">
    <property type="component" value="Unassembled WGS sequence"/>
</dbReference>
<evidence type="ECO:0000313" key="2">
    <source>
        <dbReference type="Proteomes" id="UP000620327"/>
    </source>
</evidence>
<dbReference type="RefSeq" id="WP_187013755.1">
    <property type="nucleotide sequence ID" value="NZ_JACOQI010000002.1"/>
</dbReference>
<organism evidence="1 2">
    <name type="scientific">Dysosmobacter segnis</name>
    <dbReference type="NCBI Taxonomy" id="2763042"/>
    <lineage>
        <taxon>Bacteria</taxon>
        <taxon>Bacillati</taxon>
        <taxon>Bacillota</taxon>
        <taxon>Clostridia</taxon>
        <taxon>Eubacteriales</taxon>
        <taxon>Oscillospiraceae</taxon>
        <taxon>Dysosmobacter</taxon>
    </lineage>
</organism>
<evidence type="ECO:0000313" key="1">
    <source>
        <dbReference type="EMBL" id="MBC5769392.1"/>
    </source>
</evidence>